<dbReference type="PaxDb" id="65489-OBART05G08390.1"/>
<dbReference type="EnsemblPlants" id="OBART05G08390.1">
    <property type="protein sequence ID" value="OBART05G08390.1"/>
    <property type="gene ID" value="OBART05G08390"/>
</dbReference>
<name>A0A0D3G4W4_9ORYZ</name>
<accession>A0A0D3G4W4</accession>
<evidence type="ECO:0000313" key="2">
    <source>
        <dbReference type="EnsemblPlants" id="OBART05G08390.1"/>
    </source>
</evidence>
<dbReference type="Gramene" id="OBART05G08390.1">
    <property type="protein sequence ID" value="OBART05G08390.1"/>
    <property type="gene ID" value="OBART05G08390"/>
</dbReference>
<evidence type="ECO:0000313" key="3">
    <source>
        <dbReference type="Proteomes" id="UP000026960"/>
    </source>
</evidence>
<feature type="region of interest" description="Disordered" evidence="1">
    <location>
        <begin position="76"/>
        <end position="117"/>
    </location>
</feature>
<feature type="compositionally biased region" description="Basic and acidic residues" evidence="1">
    <location>
        <begin position="102"/>
        <end position="111"/>
    </location>
</feature>
<evidence type="ECO:0000256" key="1">
    <source>
        <dbReference type="SAM" id="MobiDB-lite"/>
    </source>
</evidence>
<protein>
    <submittedName>
        <fullName evidence="2">Uncharacterized protein</fullName>
    </submittedName>
</protein>
<dbReference type="Proteomes" id="UP000026960">
    <property type="component" value="Chromosome 5"/>
</dbReference>
<proteinExistence type="predicted"/>
<feature type="compositionally biased region" description="Basic and acidic residues" evidence="1">
    <location>
        <begin position="77"/>
        <end position="89"/>
    </location>
</feature>
<keyword evidence="3" id="KW-1185">Reference proteome</keyword>
<reference evidence="2" key="2">
    <citation type="submission" date="2015-03" db="UniProtKB">
        <authorList>
            <consortium name="EnsemblPlants"/>
        </authorList>
    </citation>
    <scope>IDENTIFICATION</scope>
</reference>
<dbReference type="AlphaFoldDB" id="A0A0D3G4W4"/>
<organism evidence="2">
    <name type="scientific">Oryza barthii</name>
    <dbReference type="NCBI Taxonomy" id="65489"/>
    <lineage>
        <taxon>Eukaryota</taxon>
        <taxon>Viridiplantae</taxon>
        <taxon>Streptophyta</taxon>
        <taxon>Embryophyta</taxon>
        <taxon>Tracheophyta</taxon>
        <taxon>Spermatophyta</taxon>
        <taxon>Magnoliopsida</taxon>
        <taxon>Liliopsida</taxon>
        <taxon>Poales</taxon>
        <taxon>Poaceae</taxon>
        <taxon>BOP clade</taxon>
        <taxon>Oryzoideae</taxon>
        <taxon>Oryzeae</taxon>
        <taxon>Oryzinae</taxon>
        <taxon>Oryza</taxon>
    </lineage>
</organism>
<dbReference type="HOGENOM" id="CLU_2088514_0_0_1"/>
<reference evidence="2" key="1">
    <citation type="journal article" date="2009" name="Rice">
        <title>De Novo Next Generation Sequencing of Plant Genomes.</title>
        <authorList>
            <person name="Rounsley S."/>
            <person name="Marri P.R."/>
            <person name="Yu Y."/>
            <person name="He R."/>
            <person name="Sisneros N."/>
            <person name="Goicoechea J.L."/>
            <person name="Lee S.J."/>
            <person name="Angelova A."/>
            <person name="Kudrna D."/>
            <person name="Luo M."/>
            <person name="Affourtit J."/>
            <person name="Desany B."/>
            <person name="Knight J."/>
            <person name="Niazi F."/>
            <person name="Egholm M."/>
            <person name="Wing R.A."/>
        </authorList>
    </citation>
    <scope>NUCLEOTIDE SEQUENCE [LARGE SCALE GENOMIC DNA]</scope>
    <source>
        <strain evidence="2">cv. IRGC 105608</strain>
    </source>
</reference>
<sequence length="117" mass="13394">MKDELDWSMSRLVCKGDTMWGADPISHKYVLDLNGQVEWKTHVDIILGSQFKSLEEDVEVGEEVQVEENAEVWSEVPDEKDVDVGKDLSDDGLDVTQMENKMVNEPDDRQMTFDSWG</sequence>